<feature type="non-terminal residue" evidence="8">
    <location>
        <position position="1295"/>
    </location>
</feature>
<evidence type="ECO:0000259" key="7">
    <source>
        <dbReference type="PROSITE" id="PS51871"/>
    </source>
</evidence>
<feature type="region of interest" description="Disordered" evidence="5">
    <location>
        <begin position="200"/>
        <end position="223"/>
    </location>
</feature>
<reference evidence="8" key="1">
    <citation type="journal article" date="2010" name="Arch. Virol.">
        <title>Comparisons among isolates of Sweet potato feathery mottle virus using complete genomic RNA sequences.</title>
        <authorList>
            <person name="Yamasaki S."/>
            <person name="Sakai J."/>
            <person name="Fuji S."/>
            <person name="Kamisoyama S."/>
            <person name="Emoto K."/>
            <person name="Ohshima K."/>
            <person name="Hanada K."/>
        </authorList>
    </citation>
    <scope>NUCLEOTIDE SEQUENCE</scope>
    <source>
        <strain evidence="8">C</strain>
    </source>
</reference>
<keyword evidence="3" id="KW-0378">Hydrolase</keyword>
<dbReference type="GO" id="GO:0006508">
    <property type="term" value="P:proteolysis"/>
    <property type="evidence" value="ECO:0007669"/>
    <property type="project" value="UniProtKB-KW"/>
</dbReference>
<dbReference type="Pfam" id="PF01577">
    <property type="entry name" value="Peptidase_S30"/>
    <property type="match status" value="1"/>
</dbReference>
<evidence type="ECO:0000256" key="3">
    <source>
        <dbReference type="ARBA" id="ARBA00022801"/>
    </source>
</evidence>
<dbReference type="Pfam" id="PF00851">
    <property type="entry name" value="Peptidase_C6"/>
    <property type="match status" value="1"/>
</dbReference>
<dbReference type="Gene3D" id="3.90.70.150">
    <property type="entry name" value="Helper component proteinase"/>
    <property type="match status" value="1"/>
</dbReference>
<feature type="active site" description="For helper component proteinase activity" evidence="4">
    <location>
        <position position="998"/>
    </location>
</feature>
<dbReference type="InterPro" id="IPR042308">
    <property type="entry name" value="HC_PRO_CPD_sf"/>
</dbReference>
<sequence length="1295" mass="146272">MASATVSVKPAGKRKLTWKECCNKWGKAAMEQQQAAYPRRKVELSRNQLAANIFAFVPETGWHKYYFGNRGGPSPQLEVLSNAIQYGEVFKYKFDFTFCPKCDEFLEGHKCEECGTIFRKTDDNLADNMNVVARELGGYDAYYASTWSEFEQAKLELEEVAPTAGQLRRQARAAEKLLDKRSTRKEKEYVDSLWEAVEEAETKETGEASDASEKAAELSGISSSATADEMFPPLVGNKNTEVITTTSDVIVSECPNTQFGQINEFTPEEGKDEKVVESLVEEAENVTVPAVMPIETGFFFGTIPAIIPLPVVVPQQGNMGVLQPAFMQVGTIPVNGIALADTHLEIKETAVKKAEPTKEDTDVGAQKSTSLPAHLYPWAPRPKNSGATRHQMVRKWVKKTQEAEEVKQKAVWKKLDEQLAVRNEAKKDLKVKWRWGLYRLVKKTRKDNQRQRQKKRMEKEQQLLLAMPPQILTGISIAGGPVASLQEIPTVSGKILSTPSMKRKRILKSPTLSSDKIQELIQATLKIACKQGLQVEIINKKTVKGAYRQHGGTNHLFLHLKHMEGWRKPVDLHIHQEDIELVTMAARVGAWNKKFHTSQLCRGTSGLVLNPDKLTGPRGHAPKGLFVVRGALAGVVYDARMRLGRSILPFIEQFSSTMERFLRGFDEKFKQLRQVDSDHVCESTYDAEQAGAVAAIIHHMVCPMNRTTCKHCSNKIEDLSKDEWCDYVRNFANKNKLPFQLEFKDFKHLPLIIDFITDSLVQTNKDVRAFNEIQTLIGNRTDAPFTTVCEVNKVLVKGGRAKSAEFAKASEALLELARYLKNRTENIKKGSLQSFRNKISQKAAMNLALMCDNQLDKNGNLIWGERGYHSKRFFSNYFEEINPEEGYSKYIVRSNPNGTRKLAIGKLIVSTNFSVFREQMKGEPIHKQKLDNHCTSTLDGNFIYPCCCVTYDDGQPMESEFKLPTKNHLVIGNSGDPKYVDMPPEISKKMYIAKEGYCYINIFLAMLVNVNEAEAKDFTKQVRDVLMEKLGKWPTMFDVATACAFMSVFYPETRNAELPRILIDHTTKTMHVIDSFGSLSTGYHILKANTVSQLIKFANSSLDSEMKHYLVGGLTALPANEERCVRTVIKGVYSPKILYEIFSEDPYMLMLSVISPRVILALFNSGSLDRAMDTWITKDQEVAVIIGTLSELARKVSTSRVLEQQLQIIEGQSHTLLFDDSTTRRRTPSFALSQRVIRSLSERRETNRVLHEQGHTVSAYASSHELMEKIWDTLLRQEYAELTLLEKCTLIMRSS</sequence>
<proteinExistence type="predicted"/>
<evidence type="ECO:0000256" key="5">
    <source>
        <dbReference type="SAM" id="MobiDB-lite"/>
    </source>
</evidence>
<keyword evidence="2" id="KW-0645">Protease</keyword>
<dbReference type="InterPro" id="IPR039560">
    <property type="entry name" value="Potyvirid-P3"/>
</dbReference>
<organism evidence="8">
    <name type="scientific">Sweet potato feathery mottle virus</name>
    <dbReference type="NCBI Taxonomy" id="12844"/>
    <lineage>
        <taxon>Viruses</taxon>
        <taxon>Riboviria</taxon>
        <taxon>Orthornavirae</taxon>
        <taxon>Pisuviricota</taxon>
        <taxon>Stelpaviricetes</taxon>
        <taxon>Patatavirales</taxon>
        <taxon>Potyviridae</taxon>
        <taxon>Potyvirus</taxon>
        <taxon>Potyvirus batataplumei</taxon>
    </lineage>
</organism>
<evidence type="ECO:0000256" key="4">
    <source>
        <dbReference type="PROSITE-ProRule" id="PRU01080"/>
    </source>
</evidence>
<evidence type="ECO:0000256" key="2">
    <source>
        <dbReference type="ARBA" id="ARBA00022670"/>
    </source>
</evidence>
<dbReference type="PROSITE" id="PS51871">
    <property type="entry name" value="PV_P1_PRO"/>
    <property type="match status" value="1"/>
</dbReference>
<dbReference type="InterPro" id="IPR031159">
    <property type="entry name" value="HC_PRO_CPD_dom"/>
</dbReference>
<dbReference type="InterPro" id="IPR001456">
    <property type="entry name" value="HC-pro"/>
</dbReference>
<dbReference type="InterPro" id="IPR002540">
    <property type="entry name" value="Pept_S30_P1_potyvir"/>
</dbReference>
<evidence type="ECO:0000313" key="8">
    <source>
        <dbReference type="EMBL" id="BAJ07202.1"/>
    </source>
</evidence>
<protein>
    <submittedName>
        <fullName evidence="8">Polyprotein</fullName>
    </submittedName>
</protein>
<evidence type="ECO:0000256" key="1">
    <source>
        <dbReference type="ARBA" id="ARBA00001848"/>
    </source>
</evidence>
<dbReference type="GO" id="GO:0004197">
    <property type="term" value="F:cysteine-type endopeptidase activity"/>
    <property type="evidence" value="ECO:0007669"/>
    <property type="project" value="InterPro"/>
</dbReference>
<dbReference type="Pfam" id="PF13608">
    <property type="entry name" value="Potyvirid-P3"/>
    <property type="match status" value="1"/>
</dbReference>
<accession>D5MRC9</accession>
<evidence type="ECO:0000259" key="6">
    <source>
        <dbReference type="PROSITE" id="PS51744"/>
    </source>
</evidence>
<name>D5MRC9_9POTV</name>
<dbReference type="EMBL" id="AB509461">
    <property type="protein sequence ID" value="BAJ07202.1"/>
    <property type="molecule type" value="Genomic_RNA"/>
</dbReference>
<comment type="catalytic activity">
    <reaction evidence="1">
        <text>Hydrolyzes a Gly-|-Gly bond at its own C-terminus, commonly in the sequence -Tyr-Xaa-Val-Gly-|-Gly, in the processing of the potyviral polyprotein.</text>
        <dbReference type="EC" id="3.4.22.45"/>
    </reaction>
</comment>
<feature type="domain" description="Peptidase C6" evidence="6">
    <location>
        <begin position="990"/>
        <end position="1112"/>
    </location>
</feature>
<dbReference type="PROSITE" id="PS51744">
    <property type="entry name" value="HC_PRO_CPD"/>
    <property type="match status" value="1"/>
</dbReference>
<feature type="domain" description="Peptidase S30" evidence="7">
    <location>
        <begin position="511"/>
        <end position="654"/>
    </location>
</feature>
<feature type="active site" description="For helper component proteinase activity" evidence="4">
    <location>
        <position position="1071"/>
    </location>
</feature>
<feature type="compositionally biased region" description="Basic and acidic residues" evidence="5">
    <location>
        <begin position="200"/>
        <end position="216"/>
    </location>
</feature>